<proteinExistence type="predicted"/>
<dbReference type="EMBL" id="JAIWYP010000006">
    <property type="protein sequence ID" value="KAH3806934.1"/>
    <property type="molecule type" value="Genomic_DNA"/>
</dbReference>
<reference evidence="1" key="2">
    <citation type="submission" date="2020-11" db="EMBL/GenBank/DDBJ databases">
        <authorList>
            <person name="McCartney M.A."/>
            <person name="Auch B."/>
            <person name="Kono T."/>
            <person name="Mallez S."/>
            <person name="Becker A."/>
            <person name="Gohl D.M."/>
            <person name="Silverstein K.A.T."/>
            <person name="Koren S."/>
            <person name="Bechman K.B."/>
            <person name="Herman A."/>
            <person name="Abrahante J.E."/>
            <person name="Garbe J."/>
        </authorList>
    </citation>
    <scope>NUCLEOTIDE SEQUENCE</scope>
    <source>
        <strain evidence="1">Duluth1</strain>
        <tissue evidence="1">Whole animal</tissue>
    </source>
</reference>
<dbReference type="AlphaFoldDB" id="A0A9D4FXA0"/>
<dbReference type="Proteomes" id="UP000828390">
    <property type="component" value="Unassembled WGS sequence"/>
</dbReference>
<comment type="caution">
    <text evidence="1">The sequence shown here is derived from an EMBL/GenBank/DDBJ whole genome shotgun (WGS) entry which is preliminary data.</text>
</comment>
<organism evidence="1 2">
    <name type="scientific">Dreissena polymorpha</name>
    <name type="common">Zebra mussel</name>
    <name type="synonym">Mytilus polymorpha</name>
    <dbReference type="NCBI Taxonomy" id="45954"/>
    <lineage>
        <taxon>Eukaryota</taxon>
        <taxon>Metazoa</taxon>
        <taxon>Spiralia</taxon>
        <taxon>Lophotrochozoa</taxon>
        <taxon>Mollusca</taxon>
        <taxon>Bivalvia</taxon>
        <taxon>Autobranchia</taxon>
        <taxon>Heteroconchia</taxon>
        <taxon>Euheterodonta</taxon>
        <taxon>Imparidentia</taxon>
        <taxon>Neoheterodontei</taxon>
        <taxon>Myida</taxon>
        <taxon>Dreissenoidea</taxon>
        <taxon>Dreissenidae</taxon>
        <taxon>Dreissena</taxon>
    </lineage>
</organism>
<name>A0A9D4FXA0_DREPO</name>
<evidence type="ECO:0000313" key="2">
    <source>
        <dbReference type="Proteomes" id="UP000828390"/>
    </source>
</evidence>
<reference evidence="1" key="1">
    <citation type="journal article" date="2019" name="bioRxiv">
        <title>The Genome of the Zebra Mussel, Dreissena polymorpha: A Resource for Invasive Species Research.</title>
        <authorList>
            <person name="McCartney M.A."/>
            <person name="Auch B."/>
            <person name="Kono T."/>
            <person name="Mallez S."/>
            <person name="Zhang Y."/>
            <person name="Obille A."/>
            <person name="Becker A."/>
            <person name="Abrahante J.E."/>
            <person name="Garbe J."/>
            <person name="Badalamenti J.P."/>
            <person name="Herman A."/>
            <person name="Mangelson H."/>
            <person name="Liachko I."/>
            <person name="Sullivan S."/>
            <person name="Sone E.D."/>
            <person name="Koren S."/>
            <person name="Silverstein K.A.T."/>
            <person name="Beckman K.B."/>
            <person name="Gohl D.M."/>
        </authorList>
    </citation>
    <scope>NUCLEOTIDE SEQUENCE</scope>
    <source>
        <strain evidence="1">Duluth1</strain>
        <tissue evidence="1">Whole animal</tissue>
    </source>
</reference>
<keyword evidence="2" id="KW-1185">Reference proteome</keyword>
<gene>
    <name evidence="1" type="ORF">DPMN_135264</name>
</gene>
<sequence length="242" mass="27851">MAPWWPYIIGAKILTKFHDDLTINVASRENAPPPSDIIRTNLLTKFHNDRKIIVVSRVLTRFYYSYIWKNAPLTRPCFQPTRTIFELIQNIIGTYLLTNLATRVLKMKKAPPHCGHFHDDRKIIVASRVLTRKNASPLVGHVVQPTETIYKLVKDITGTNLFTKLHEDRTIYVALRKKCPAPWRPFFEPTGINVDLVQFFIGTNLLTKFHEDRTINVASSGLKANRTKEAKKEKESASTRQL</sequence>
<protein>
    <submittedName>
        <fullName evidence="1">Uncharacterized protein</fullName>
    </submittedName>
</protein>
<evidence type="ECO:0000313" key="1">
    <source>
        <dbReference type="EMBL" id="KAH3806934.1"/>
    </source>
</evidence>
<accession>A0A9D4FXA0</accession>